<proteinExistence type="predicted"/>
<name>A0A8S9UUL5_PHYIN</name>
<comment type="caution">
    <text evidence="2">The sequence shown here is derived from an EMBL/GenBank/DDBJ whole genome shotgun (WGS) entry which is preliminary data.</text>
</comment>
<dbReference type="EMBL" id="JAACNO010000819">
    <property type="protein sequence ID" value="KAF4144705.1"/>
    <property type="molecule type" value="Genomic_DNA"/>
</dbReference>
<feature type="region of interest" description="Disordered" evidence="1">
    <location>
        <begin position="44"/>
        <end position="67"/>
    </location>
</feature>
<feature type="region of interest" description="Disordered" evidence="1">
    <location>
        <begin position="109"/>
        <end position="133"/>
    </location>
</feature>
<feature type="compositionally biased region" description="Basic residues" evidence="1">
    <location>
        <begin position="246"/>
        <end position="267"/>
    </location>
</feature>
<feature type="compositionally biased region" description="Basic and acidic residues" evidence="1">
    <location>
        <begin position="231"/>
        <end position="245"/>
    </location>
</feature>
<evidence type="ECO:0000313" key="2">
    <source>
        <dbReference type="EMBL" id="KAF4144705.1"/>
    </source>
</evidence>
<organism evidence="2 3">
    <name type="scientific">Phytophthora infestans</name>
    <name type="common">Potato late blight agent</name>
    <name type="synonym">Botrytis infestans</name>
    <dbReference type="NCBI Taxonomy" id="4787"/>
    <lineage>
        <taxon>Eukaryota</taxon>
        <taxon>Sar</taxon>
        <taxon>Stramenopiles</taxon>
        <taxon>Oomycota</taxon>
        <taxon>Peronosporomycetes</taxon>
        <taxon>Peronosporales</taxon>
        <taxon>Peronosporaceae</taxon>
        <taxon>Phytophthora</taxon>
    </lineage>
</organism>
<gene>
    <name evidence="2" type="ORF">GN958_ATG06102</name>
</gene>
<accession>A0A8S9UUL5</accession>
<protein>
    <submittedName>
        <fullName evidence="2">Uncharacterized protein</fullName>
    </submittedName>
</protein>
<reference evidence="2" key="1">
    <citation type="submission" date="2020-03" db="EMBL/GenBank/DDBJ databases">
        <title>Hybrid Assembly of Korean Phytophthora infestans isolates.</title>
        <authorList>
            <person name="Prokchorchik M."/>
            <person name="Lee Y."/>
            <person name="Seo J."/>
            <person name="Cho J.-H."/>
            <person name="Park Y.-E."/>
            <person name="Jang D.-C."/>
            <person name="Im J.-S."/>
            <person name="Choi J.-G."/>
            <person name="Park H.-J."/>
            <person name="Lee G.-B."/>
            <person name="Lee Y.-G."/>
            <person name="Hong S.-Y."/>
            <person name="Cho K."/>
            <person name="Sohn K.H."/>
        </authorList>
    </citation>
    <scope>NUCLEOTIDE SEQUENCE</scope>
    <source>
        <strain evidence="2">KR_2_A2</strain>
    </source>
</reference>
<evidence type="ECO:0000313" key="3">
    <source>
        <dbReference type="Proteomes" id="UP000704712"/>
    </source>
</evidence>
<feature type="compositionally biased region" description="Polar residues" evidence="1">
    <location>
        <begin position="58"/>
        <end position="67"/>
    </location>
</feature>
<feature type="compositionally biased region" description="Polar residues" evidence="1">
    <location>
        <begin position="1"/>
        <end position="18"/>
    </location>
</feature>
<evidence type="ECO:0000256" key="1">
    <source>
        <dbReference type="SAM" id="MobiDB-lite"/>
    </source>
</evidence>
<feature type="region of interest" description="Disordered" evidence="1">
    <location>
        <begin position="231"/>
        <end position="267"/>
    </location>
</feature>
<dbReference type="Proteomes" id="UP000704712">
    <property type="component" value="Unassembled WGS sequence"/>
</dbReference>
<dbReference type="AlphaFoldDB" id="A0A8S9UUL5"/>
<sequence>MGSLRSVGNSLALPQSPLQGDDSATPDPRAAELLCNSQKRIQGEVRGASGADTFAGMANNTTGTPLKNTDTITKIAASAPPENNATSAFKQKNGKADVFTRFIKSKKKLDSGSESLNQKKKKRQKEDLSRGAKTAVMKAIAAKDTADTLQTIAAAKAAAAQEVTDSEATASKKVANAMKAAATKAAAAKMKCAAMKAAAEDAKQAAATAAAEANAAKVAVEAEGVYADLDTKDAAADDGSSDDKRKSKSKKLNKHRKHKKKSSEKDN</sequence>
<feature type="region of interest" description="Disordered" evidence="1">
    <location>
        <begin position="1"/>
        <end position="29"/>
    </location>
</feature>